<keyword evidence="1" id="KW-0812">Transmembrane</keyword>
<reference evidence="2 3" key="2">
    <citation type="submission" date="2018-11" db="EMBL/GenBank/DDBJ databases">
        <authorList>
            <consortium name="Pathogen Informatics"/>
        </authorList>
    </citation>
    <scope>NUCLEOTIDE SEQUENCE [LARGE SCALE GENOMIC DNA]</scope>
</reference>
<evidence type="ECO:0000313" key="4">
    <source>
        <dbReference type="WBParaSite" id="TCLT_0000048601-mRNA-1"/>
    </source>
</evidence>
<keyword evidence="1" id="KW-1133">Transmembrane helix</keyword>
<gene>
    <name evidence="2" type="ORF">TCLT_LOCUS487</name>
</gene>
<evidence type="ECO:0000313" key="3">
    <source>
        <dbReference type="Proteomes" id="UP000276776"/>
    </source>
</evidence>
<protein>
    <submittedName>
        <fullName evidence="4">5-bromo-4-chloroindolyl phosphate hydrolysis protein</fullName>
    </submittedName>
</protein>
<feature type="transmembrane region" description="Helical" evidence="1">
    <location>
        <begin position="56"/>
        <end position="87"/>
    </location>
</feature>
<keyword evidence="3" id="KW-1185">Reference proteome</keyword>
<dbReference type="OMA" id="PINEKAR"/>
<evidence type="ECO:0000256" key="1">
    <source>
        <dbReference type="SAM" id="Phobius"/>
    </source>
</evidence>
<accession>A0A0N5CK97</accession>
<dbReference type="OrthoDB" id="5869556at2759"/>
<dbReference type="AlphaFoldDB" id="A0A0N5CK97"/>
<reference evidence="4" key="1">
    <citation type="submission" date="2017-02" db="UniProtKB">
        <authorList>
            <consortium name="WormBaseParasite"/>
        </authorList>
    </citation>
    <scope>IDENTIFICATION</scope>
</reference>
<name>A0A0N5CK97_THECL</name>
<keyword evidence="1" id="KW-0472">Membrane</keyword>
<evidence type="ECO:0000313" key="2">
    <source>
        <dbReference type="EMBL" id="VDM95474.1"/>
    </source>
</evidence>
<sequence>MYSQVKYHHRNVEEALDKVENGFKVAYSHFLSLYDRYCQTTVDNVNGRIAHMLEKIFTFGIGIIFICIQLNLTLMIAIITMIFSLIITGKGALEQASTSATNAQATARKMVSDLSGKVQYVSRVSTEKVEQQANRLLDQANKVAHSALGVALETEDNDKTLWSRFHDLGSRILETSKNRAESDILHRSKCEAYKVMESLCNSLSLTDKVRKNRTWVAGKVGEFRTSLDDLKDLLEKEAKVLKKNPEEILMNYLQRNIWMLPDRLHILAETGSKVLNEQSTNRLRSLISYIEKLNKKLAQVDNVLELKDEVLNEAYDRLTDLLQWFVDHSDCSDYTENLKSFSNDHTD</sequence>
<dbReference type="Proteomes" id="UP000276776">
    <property type="component" value="Unassembled WGS sequence"/>
</dbReference>
<dbReference type="EMBL" id="UYYF01000035">
    <property type="protein sequence ID" value="VDM95474.1"/>
    <property type="molecule type" value="Genomic_DNA"/>
</dbReference>
<dbReference type="WBParaSite" id="TCLT_0000048601-mRNA-1">
    <property type="protein sequence ID" value="TCLT_0000048601-mRNA-1"/>
    <property type="gene ID" value="TCLT_0000048601"/>
</dbReference>
<organism evidence="4">
    <name type="scientific">Thelazia callipaeda</name>
    <name type="common">Oriental eyeworm</name>
    <name type="synonym">Parasitic nematode</name>
    <dbReference type="NCBI Taxonomy" id="103827"/>
    <lineage>
        <taxon>Eukaryota</taxon>
        <taxon>Metazoa</taxon>
        <taxon>Ecdysozoa</taxon>
        <taxon>Nematoda</taxon>
        <taxon>Chromadorea</taxon>
        <taxon>Rhabditida</taxon>
        <taxon>Spirurina</taxon>
        <taxon>Spiruromorpha</taxon>
        <taxon>Thelazioidea</taxon>
        <taxon>Thelaziidae</taxon>
        <taxon>Thelazia</taxon>
    </lineage>
</organism>
<proteinExistence type="predicted"/>